<evidence type="ECO:0000259" key="2">
    <source>
        <dbReference type="Pfam" id="PF00857"/>
    </source>
</evidence>
<sequence>MTTAESFKNLGYGSGSVGFGSKVAVVVVDFQRGLTDPAFPMGNQPAIQTAVDNTARLLKATRAAGLPVVSCYTGYSTARDALGWKVDQPLTWRIGGPECELDPRIYQPDYDIVFAKTAPSIFFHTGAAPVLHKEGVDTVIITGCTTSGCVRASIIDAFSYGFRVIVAEDCCGDPDPATHRANLEDVSRRYCDVLSLDQILTHIPVAEAAE</sequence>
<protein>
    <submittedName>
        <fullName evidence="3">Maleamate amidohydrolase</fullName>
    </submittedName>
</protein>
<evidence type="ECO:0000313" key="4">
    <source>
        <dbReference type="Proteomes" id="UP000316030"/>
    </source>
</evidence>
<dbReference type="Proteomes" id="UP000316030">
    <property type="component" value="Unassembled WGS sequence"/>
</dbReference>
<dbReference type="OrthoDB" id="7500697at2"/>
<dbReference type="InterPro" id="IPR050272">
    <property type="entry name" value="Isochorismatase-like_hydrls"/>
</dbReference>
<organism evidence="3 4">
    <name type="scientific">Thalassovita litoralis</name>
    <dbReference type="NCBI Taxonomy" id="1010611"/>
    <lineage>
        <taxon>Bacteria</taxon>
        <taxon>Pseudomonadati</taxon>
        <taxon>Pseudomonadota</taxon>
        <taxon>Alphaproteobacteria</taxon>
        <taxon>Rhodobacterales</taxon>
        <taxon>Roseobacteraceae</taxon>
        <taxon>Thalassovita</taxon>
    </lineage>
</organism>
<dbReference type="GO" id="GO:0016787">
    <property type="term" value="F:hydrolase activity"/>
    <property type="evidence" value="ECO:0007669"/>
    <property type="project" value="UniProtKB-KW"/>
</dbReference>
<dbReference type="InterPro" id="IPR000868">
    <property type="entry name" value="Isochorismatase-like_dom"/>
</dbReference>
<dbReference type="SUPFAM" id="SSF52499">
    <property type="entry name" value="Isochorismatase-like hydrolases"/>
    <property type="match status" value="1"/>
</dbReference>
<evidence type="ECO:0000313" key="3">
    <source>
        <dbReference type="EMBL" id="SMO54478.1"/>
    </source>
</evidence>
<name>A0A521C4Y4_9RHOB</name>
<feature type="domain" description="Isochorismatase-like" evidence="2">
    <location>
        <begin position="24"/>
        <end position="197"/>
    </location>
</feature>
<dbReference type="AlphaFoldDB" id="A0A521C4Y4"/>
<gene>
    <name evidence="3" type="ORF">SAMN06265173_105117</name>
</gene>
<dbReference type="Gene3D" id="3.40.50.850">
    <property type="entry name" value="Isochorismatase-like"/>
    <property type="match status" value="1"/>
</dbReference>
<accession>A0A521C4Y4</accession>
<evidence type="ECO:0000256" key="1">
    <source>
        <dbReference type="ARBA" id="ARBA00022801"/>
    </source>
</evidence>
<proteinExistence type="predicted"/>
<dbReference type="PANTHER" id="PTHR43540:SF1">
    <property type="entry name" value="ISOCHORISMATASE HYDROLASE"/>
    <property type="match status" value="1"/>
</dbReference>
<keyword evidence="1 3" id="KW-0378">Hydrolase</keyword>
<dbReference type="RefSeq" id="WP_142492593.1">
    <property type="nucleotide sequence ID" value="NZ_FXTO01000005.1"/>
</dbReference>
<keyword evidence="4" id="KW-1185">Reference proteome</keyword>
<dbReference type="EMBL" id="FXTO01000005">
    <property type="protein sequence ID" value="SMO54478.1"/>
    <property type="molecule type" value="Genomic_DNA"/>
</dbReference>
<dbReference type="Pfam" id="PF00857">
    <property type="entry name" value="Isochorismatase"/>
    <property type="match status" value="1"/>
</dbReference>
<reference evidence="3 4" key="1">
    <citation type="submission" date="2017-05" db="EMBL/GenBank/DDBJ databases">
        <authorList>
            <person name="Varghese N."/>
            <person name="Submissions S."/>
        </authorList>
    </citation>
    <scope>NUCLEOTIDE SEQUENCE [LARGE SCALE GENOMIC DNA]</scope>
    <source>
        <strain evidence="3 4">DSM 29506</strain>
    </source>
</reference>
<dbReference type="PANTHER" id="PTHR43540">
    <property type="entry name" value="PEROXYUREIDOACRYLATE/UREIDOACRYLATE AMIDOHYDROLASE-RELATED"/>
    <property type="match status" value="1"/>
</dbReference>
<dbReference type="InterPro" id="IPR036380">
    <property type="entry name" value="Isochorismatase-like_sf"/>
</dbReference>